<feature type="transmembrane region" description="Helical" evidence="2">
    <location>
        <begin position="32"/>
        <end position="52"/>
    </location>
</feature>
<dbReference type="OrthoDB" id="687755at2759"/>
<proteinExistence type="predicted"/>
<dbReference type="InterPro" id="IPR031657">
    <property type="entry name" value="REPA_OB_2"/>
</dbReference>
<dbReference type="PANTHER" id="PTHR47165:SF4">
    <property type="entry name" value="OS03G0429900 PROTEIN"/>
    <property type="match status" value="1"/>
</dbReference>
<gene>
    <name evidence="4" type="ORF">SETIT_4G181900v2</name>
</gene>
<dbReference type="AlphaFoldDB" id="A0A368QVH5"/>
<dbReference type="Gene3D" id="2.40.50.140">
    <property type="entry name" value="Nucleic acid-binding proteins"/>
    <property type="match status" value="1"/>
</dbReference>
<evidence type="ECO:0000313" key="4">
    <source>
        <dbReference type="EMBL" id="RCV21967.1"/>
    </source>
</evidence>
<dbReference type="InterPro" id="IPR012340">
    <property type="entry name" value="NA-bd_OB-fold"/>
</dbReference>
<accession>A0A368QVH5</accession>
<dbReference type="STRING" id="4555.A0A368QVH5"/>
<evidence type="ECO:0000259" key="3">
    <source>
        <dbReference type="Pfam" id="PF16900"/>
    </source>
</evidence>
<sequence length="112" mass="12608">MDRVESVVESFPRFVFHLSPLSDLSLHVGSQAYFADVIAMIVGVFDVTHIWVRSNSIDTPRRVLGLKDLSGLEMKLVLWENRANEFDAKAIHLLGQEYVVVGIFVGTLVKSY</sequence>
<protein>
    <recommendedName>
        <fullName evidence="3">Replication protein A OB domain-containing protein</fullName>
    </recommendedName>
</protein>
<keyword evidence="2" id="KW-0812">Transmembrane</keyword>
<keyword evidence="2" id="KW-1133">Transmembrane helix</keyword>
<dbReference type="SUPFAM" id="SSF50249">
    <property type="entry name" value="Nucleic acid-binding proteins"/>
    <property type="match status" value="1"/>
</dbReference>
<keyword evidence="1" id="KW-0238">DNA-binding</keyword>
<evidence type="ECO:0000256" key="1">
    <source>
        <dbReference type="ARBA" id="ARBA00023125"/>
    </source>
</evidence>
<dbReference type="PANTHER" id="PTHR47165">
    <property type="entry name" value="OS03G0429900 PROTEIN"/>
    <property type="match status" value="1"/>
</dbReference>
<feature type="domain" description="Replication protein A OB" evidence="3">
    <location>
        <begin position="34"/>
        <end position="97"/>
    </location>
</feature>
<reference evidence="4" key="1">
    <citation type="journal article" date="2012" name="Nat. Biotechnol.">
        <title>Reference genome sequence of the model plant Setaria.</title>
        <authorList>
            <person name="Bennetzen J.L."/>
            <person name="Schmutz J."/>
            <person name="Wang H."/>
            <person name="Percifield R."/>
            <person name="Hawkins J."/>
            <person name="Pontaroli A.C."/>
            <person name="Estep M."/>
            <person name="Feng L."/>
            <person name="Vaughn J.N."/>
            <person name="Grimwood J."/>
            <person name="Jenkins J."/>
            <person name="Barry K."/>
            <person name="Lindquist E."/>
            <person name="Hellsten U."/>
            <person name="Deshpande S."/>
            <person name="Wang X."/>
            <person name="Wu X."/>
            <person name="Mitros T."/>
            <person name="Triplett J."/>
            <person name="Yang X."/>
            <person name="Ye C.Y."/>
            <person name="Mauro-Herrera M."/>
            <person name="Wang L."/>
            <person name="Li P."/>
            <person name="Sharma M."/>
            <person name="Sharma R."/>
            <person name="Ronald P.C."/>
            <person name="Panaud O."/>
            <person name="Kellogg E.A."/>
            <person name="Brutnell T.P."/>
            <person name="Doust A.N."/>
            <person name="Tuskan G.A."/>
            <person name="Rokhsar D."/>
            <person name="Devos K.M."/>
        </authorList>
    </citation>
    <scope>NUCLEOTIDE SEQUENCE [LARGE SCALE GENOMIC DNA]</scope>
    <source>
        <strain evidence="4">Yugu1</strain>
    </source>
</reference>
<evidence type="ECO:0000256" key="2">
    <source>
        <dbReference type="SAM" id="Phobius"/>
    </source>
</evidence>
<dbReference type="EMBL" id="CM003531">
    <property type="protein sequence ID" value="RCV21967.1"/>
    <property type="molecule type" value="Genomic_DNA"/>
</dbReference>
<dbReference type="Pfam" id="PF16900">
    <property type="entry name" value="REPA_OB_2"/>
    <property type="match status" value="1"/>
</dbReference>
<reference evidence="4" key="2">
    <citation type="submission" date="2015-07" db="EMBL/GenBank/DDBJ databases">
        <authorList>
            <person name="Noorani M."/>
        </authorList>
    </citation>
    <scope>NUCLEOTIDE SEQUENCE</scope>
    <source>
        <strain evidence="4">Yugu1</strain>
    </source>
</reference>
<name>A0A368QVH5_SETIT</name>
<dbReference type="GO" id="GO:0003677">
    <property type="term" value="F:DNA binding"/>
    <property type="evidence" value="ECO:0007669"/>
    <property type="project" value="UniProtKB-KW"/>
</dbReference>
<keyword evidence="2" id="KW-0472">Membrane</keyword>
<organism evidence="4">
    <name type="scientific">Setaria italica</name>
    <name type="common">Foxtail millet</name>
    <name type="synonym">Panicum italicum</name>
    <dbReference type="NCBI Taxonomy" id="4555"/>
    <lineage>
        <taxon>Eukaryota</taxon>
        <taxon>Viridiplantae</taxon>
        <taxon>Streptophyta</taxon>
        <taxon>Embryophyta</taxon>
        <taxon>Tracheophyta</taxon>
        <taxon>Spermatophyta</taxon>
        <taxon>Magnoliopsida</taxon>
        <taxon>Liliopsida</taxon>
        <taxon>Poales</taxon>
        <taxon>Poaceae</taxon>
        <taxon>PACMAD clade</taxon>
        <taxon>Panicoideae</taxon>
        <taxon>Panicodae</taxon>
        <taxon>Paniceae</taxon>
        <taxon>Cenchrinae</taxon>
        <taxon>Setaria</taxon>
    </lineage>
</organism>